<organism evidence="3">
    <name type="scientific">marine metagenome</name>
    <dbReference type="NCBI Taxonomy" id="408172"/>
    <lineage>
        <taxon>unclassified sequences</taxon>
        <taxon>metagenomes</taxon>
        <taxon>ecological metagenomes</taxon>
    </lineage>
</organism>
<dbReference type="PANTHER" id="PTHR44591:SF3">
    <property type="entry name" value="RESPONSE REGULATORY DOMAIN-CONTAINING PROTEIN"/>
    <property type="match status" value="1"/>
</dbReference>
<keyword evidence="1" id="KW-0597">Phosphoprotein</keyword>
<evidence type="ECO:0000256" key="1">
    <source>
        <dbReference type="ARBA" id="ARBA00022553"/>
    </source>
</evidence>
<evidence type="ECO:0000259" key="2">
    <source>
        <dbReference type="PROSITE" id="PS50110"/>
    </source>
</evidence>
<dbReference type="InterPro" id="IPR011006">
    <property type="entry name" value="CheY-like_superfamily"/>
</dbReference>
<dbReference type="PANTHER" id="PTHR44591">
    <property type="entry name" value="STRESS RESPONSE REGULATOR PROTEIN 1"/>
    <property type="match status" value="1"/>
</dbReference>
<dbReference type="EMBL" id="UINC01000241">
    <property type="protein sequence ID" value="SUZ51812.1"/>
    <property type="molecule type" value="Genomic_DNA"/>
</dbReference>
<dbReference type="SUPFAM" id="SSF52172">
    <property type="entry name" value="CheY-like"/>
    <property type="match status" value="1"/>
</dbReference>
<dbReference type="AlphaFoldDB" id="A0A381NB57"/>
<protein>
    <recommendedName>
        <fullName evidence="2">Response regulatory domain-containing protein</fullName>
    </recommendedName>
</protein>
<gene>
    <name evidence="3" type="ORF">METZ01_LOCUS4666</name>
</gene>
<dbReference type="CDD" id="cd00156">
    <property type="entry name" value="REC"/>
    <property type="match status" value="1"/>
</dbReference>
<evidence type="ECO:0000313" key="3">
    <source>
        <dbReference type="EMBL" id="SUZ51812.1"/>
    </source>
</evidence>
<proteinExistence type="predicted"/>
<feature type="domain" description="Response regulatory" evidence="2">
    <location>
        <begin position="8"/>
        <end position="123"/>
    </location>
</feature>
<accession>A0A381NB57</accession>
<reference evidence="3" key="1">
    <citation type="submission" date="2018-05" db="EMBL/GenBank/DDBJ databases">
        <authorList>
            <person name="Lanie J.A."/>
            <person name="Ng W.-L."/>
            <person name="Kazmierczak K.M."/>
            <person name="Andrzejewski T.M."/>
            <person name="Davidsen T.M."/>
            <person name="Wayne K.J."/>
            <person name="Tettelin H."/>
            <person name="Glass J.I."/>
            <person name="Rusch D."/>
            <person name="Podicherti R."/>
            <person name="Tsui H.-C.T."/>
            <person name="Winkler M.E."/>
        </authorList>
    </citation>
    <scope>NUCLEOTIDE SEQUENCE</scope>
</reference>
<sequence>MTKEIFSNVLAVDDDFAVRMGMEFIFKKWPEYKLYLAEDPDDALKKLDERDYLMMFCDIHMPIMSGLELLKIVKSNKPDLPVVMLTSETDIQNSITAFRHGAMDYILKPMTVSTVRGALEKATEFSKELEKKRDGIIDVTEFRSLVDNFSPEKMGLYDTGSKSAEFTQLVNALQEKLIHPGKAGRIHNLFLLTKSGIVIGKLTTNKVDNTDADIMGSMFTAIKDFMEDAVSQNTESSLEDIHFGDIHIKFGSAAFTDLAIVYTGTFKQDAENAITDAVIAFELENMAVLENWDGDMAKVSGADRCLEELFAKIDKSDN</sequence>
<dbReference type="Gene3D" id="3.40.50.2300">
    <property type="match status" value="1"/>
</dbReference>
<name>A0A381NB57_9ZZZZ</name>
<dbReference type="InterPro" id="IPR001789">
    <property type="entry name" value="Sig_transdc_resp-reg_receiver"/>
</dbReference>
<dbReference type="PROSITE" id="PS50110">
    <property type="entry name" value="RESPONSE_REGULATORY"/>
    <property type="match status" value="1"/>
</dbReference>
<dbReference type="InterPro" id="IPR050595">
    <property type="entry name" value="Bact_response_regulator"/>
</dbReference>
<dbReference type="Pfam" id="PF00072">
    <property type="entry name" value="Response_reg"/>
    <property type="match status" value="1"/>
</dbReference>
<dbReference type="GO" id="GO:0000160">
    <property type="term" value="P:phosphorelay signal transduction system"/>
    <property type="evidence" value="ECO:0007669"/>
    <property type="project" value="InterPro"/>
</dbReference>
<dbReference type="SMART" id="SM00448">
    <property type="entry name" value="REC"/>
    <property type="match status" value="1"/>
</dbReference>